<evidence type="ECO:0000256" key="1">
    <source>
        <dbReference type="SAM" id="Phobius"/>
    </source>
</evidence>
<organism evidence="2 3">
    <name type="scientific">Terriglobus roseus (strain DSM 18391 / NRRL B-41598 / KBS 63)</name>
    <dbReference type="NCBI Taxonomy" id="926566"/>
    <lineage>
        <taxon>Bacteria</taxon>
        <taxon>Pseudomonadati</taxon>
        <taxon>Acidobacteriota</taxon>
        <taxon>Terriglobia</taxon>
        <taxon>Terriglobales</taxon>
        <taxon>Acidobacteriaceae</taxon>
        <taxon>Terriglobus</taxon>
    </lineage>
</organism>
<gene>
    <name evidence="2" type="ordered locus">Terro_3049</name>
</gene>
<protein>
    <recommendedName>
        <fullName evidence="4">DUF1772 domain-containing protein</fullName>
    </recommendedName>
</protein>
<dbReference type="EMBL" id="CP003379">
    <property type="protein sequence ID" value="AFL89281.1"/>
    <property type="molecule type" value="Genomic_DNA"/>
</dbReference>
<dbReference type="KEGG" id="trs:Terro_3049"/>
<keyword evidence="1" id="KW-0472">Membrane</keyword>
<feature type="transmembrane region" description="Helical" evidence="1">
    <location>
        <begin position="129"/>
        <end position="150"/>
    </location>
</feature>
<sequence length="160" mass="17652">MLDFRRLYSTFYLVLSIGVTWAALSQDRVNYPSWALVGPAEFNAFHHAVIVGTYTYIIPFALLSLPAGIAMIWLRHPAISRSLVILVLAVGLFGGAITTRLAIPIQKQMDYGDHRHIPALVQQLITIDLYWRVIPGLIALAALATMTYQLSGTAKTVSAK</sequence>
<keyword evidence="1" id="KW-1133">Transmembrane helix</keyword>
<name>I3ZJ63_TERRK</name>
<keyword evidence="3" id="KW-1185">Reference proteome</keyword>
<evidence type="ECO:0000313" key="2">
    <source>
        <dbReference type="EMBL" id="AFL89281.1"/>
    </source>
</evidence>
<accession>I3ZJ63</accession>
<dbReference type="RefSeq" id="WP_014786545.1">
    <property type="nucleotide sequence ID" value="NC_018014.1"/>
</dbReference>
<evidence type="ECO:0008006" key="4">
    <source>
        <dbReference type="Google" id="ProtNLM"/>
    </source>
</evidence>
<feature type="transmembrane region" description="Helical" evidence="1">
    <location>
        <begin position="44"/>
        <end position="74"/>
    </location>
</feature>
<dbReference type="AlphaFoldDB" id="I3ZJ63"/>
<proteinExistence type="predicted"/>
<dbReference type="Proteomes" id="UP000006056">
    <property type="component" value="Chromosome"/>
</dbReference>
<keyword evidence="1" id="KW-0812">Transmembrane</keyword>
<evidence type="ECO:0000313" key="3">
    <source>
        <dbReference type="Proteomes" id="UP000006056"/>
    </source>
</evidence>
<reference evidence="2 3" key="1">
    <citation type="submission" date="2012-06" db="EMBL/GenBank/DDBJ databases">
        <title>Complete genome of Terriglobus roseus DSM 18391.</title>
        <authorList>
            <consortium name="US DOE Joint Genome Institute (JGI-PGF)"/>
            <person name="Lucas S."/>
            <person name="Copeland A."/>
            <person name="Lapidus A."/>
            <person name="Glavina del Rio T."/>
            <person name="Dalin E."/>
            <person name="Tice H."/>
            <person name="Bruce D."/>
            <person name="Goodwin L."/>
            <person name="Pitluck S."/>
            <person name="Peters L."/>
            <person name="Mikhailova N."/>
            <person name="Munk A.C.C."/>
            <person name="Kyrpides N."/>
            <person name="Mavromatis K."/>
            <person name="Ivanova N."/>
            <person name="Brettin T."/>
            <person name="Detter J.C."/>
            <person name="Han C."/>
            <person name="Larimer F."/>
            <person name="Land M."/>
            <person name="Hauser L."/>
            <person name="Markowitz V."/>
            <person name="Cheng J.-F."/>
            <person name="Hugenholtz P."/>
            <person name="Woyke T."/>
            <person name="Wu D."/>
            <person name="Brambilla E."/>
            <person name="Klenk H.-P."/>
            <person name="Eisen J.A."/>
        </authorList>
    </citation>
    <scope>NUCLEOTIDE SEQUENCE [LARGE SCALE GENOMIC DNA]</scope>
    <source>
        <strain evidence="3">DSM 18391 / NRRL B-41598 / KBS 63</strain>
    </source>
</reference>
<feature type="transmembrane region" description="Helical" evidence="1">
    <location>
        <begin position="7"/>
        <end position="24"/>
    </location>
</feature>
<feature type="transmembrane region" description="Helical" evidence="1">
    <location>
        <begin position="83"/>
        <end position="103"/>
    </location>
</feature>
<dbReference type="HOGENOM" id="CLU_1651323_0_0_0"/>